<accession>A0A101EKX5</accession>
<dbReference type="Gene3D" id="3.40.720.10">
    <property type="entry name" value="Alkaline Phosphatase, subunit A"/>
    <property type="match status" value="2"/>
</dbReference>
<dbReference type="InterPro" id="IPR002591">
    <property type="entry name" value="Phosphodiest/P_Trfase"/>
</dbReference>
<dbReference type="PANTHER" id="PTHR10151:SF120">
    <property type="entry name" value="BIS(5'-ADENOSYL)-TRIPHOSPHATASE"/>
    <property type="match status" value="1"/>
</dbReference>
<name>A0A101EKX5_9EURY</name>
<reference evidence="2" key="1">
    <citation type="journal article" date="2015" name="MBio">
        <title>Genome-Resolved Metagenomic Analysis Reveals Roles for Candidate Phyla and Other Microbial Community Members in Biogeochemical Transformations in Oil Reservoirs.</title>
        <authorList>
            <person name="Hu P."/>
            <person name="Tom L."/>
            <person name="Singh A."/>
            <person name="Thomas B.C."/>
            <person name="Baker B.J."/>
            <person name="Piceno Y.M."/>
            <person name="Andersen G.L."/>
            <person name="Banfield J.F."/>
        </authorList>
    </citation>
    <scope>NUCLEOTIDE SEQUENCE [LARGE SCALE GENOMIC DNA]</scope>
</reference>
<dbReference type="RefSeq" id="WP_283217727.1">
    <property type="nucleotide sequence ID" value="NZ_LGFD01000029.1"/>
</dbReference>
<dbReference type="PANTHER" id="PTHR10151">
    <property type="entry name" value="ECTONUCLEOTIDE PYROPHOSPHATASE/PHOSPHODIESTERASE"/>
    <property type="match status" value="1"/>
</dbReference>
<gene>
    <name evidence="1" type="ORF">XD54_1433</name>
</gene>
<dbReference type="GO" id="GO:0016787">
    <property type="term" value="F:hydrolase activity"/>
    <property type="evidence" value="ECO:0007669"/>
    <property type="project" value="UniProtKB-ARBA"/>
</dbReference>
<dbReference type="Proteomes" id="UP000053911">
    <property type="component" value="Unassembled WGS sequence"/>
</dbReference>
<dbReference type="InterPro" id="IPR017850">
    <property type="entry name" value="Alkaline_phosphatase_core_sf"/>
</dbReference>
<dbReference type="AlphaFoldDB" id="A0A101EKX5"/>
<comment type="caution">
    <text evidence="1">The sequence shown here is derived from an EMBL/GenBank/DDBJ whole genome shotgun (WGS) entry which is preliminary data.</text>
</comment>
<evidence type="ECO:0000313" key="2">
    <source>
        <dbReference type="Proteomes" id="UP000053911"/>
    </source>
</evidence>
<dbReference type="PATRIC" id="fig|172049.5.peg.571"/>
<protein>
    <submittedName>
        <fullName evidence="1">Type I phosphodiesterase/nucleotide pyrophosphatase</fullName>
    </submittedName>
</protein>
<dbReference type="Pfam" id="PF01663">
    <property type="entry name" value="Phosphodiest"/>
    <property type="match status" value="1"/>
</dbReference>
<sequence>MNKKHKMAVIGLDGATLNIIEMAGITGSDWLCSECISTIPPYTPPAWNSIITGVNPGKHGIIGFRKIDWANRKSTFYTSIDLQKPRIFEMLSLQGKKSIVANLPQTYPFKGIKNIQNIAVVSDWASPVQSIYPEKLNEKYKEYLIEPPTPSRAGKNITQYLKLVEEFLDARLHIYYDLLEKESWNLYFVVFSETDWIQHVVPEVVEGEKRPRVSKIFNKIKKFIQEAQNVSDITMLVSDHGFEIKEKIVYPNTVLKNAGLLKLADQKALALKLSRSAFRIATKIGPMRRFLKKHVGGKSGLLTVLDNDTKGAILESDTWGIYVFDSQYKEDIVRELEKLEELSHVYDAKELYKVQSLPKYFPEIIIYPRERVAVSTEVKDTPVKKIYKSEHSMRGIFCVTGEDVKKYTNFNSPVTVYDIAPTILHIFGLPIPNDVDGRVLMDILKEDSEFAKRKPKYADINYYLRSKEDVRVKKVVSTLKTTGKL</sequence>
<proteinExistence type="predicted"/>
<organism evidence="1 2">
    <name type="scientific">Thermococcus sibiricus</name>
    <dbReference type="NCBI Taxonomy" id="172049"/>
    <lineage>
        <taxon>Archaea</taxon>
        <taxon>Methanobacteriati</taxon>
        <taxon>Methanobacteriota</taxon>
        <taxon>Thermococci</taxon>
        <taxon>Thermococcales</taxon>
        <taxon>Thermococcaceae</taxon>
        <taxon>Thermococcus</taxon>
    </lineage>
</organism>
<dbReference type="EMBL" id="LGFD01000029">
    <property type="protein sequence ID" value="KUK17264.1"/>
    <property type="molecule type" value="Genomic_DNA"/>
</dbReference>
<evidence type="ECO:0000313" key="1">
    <source>
        <dbReference type="EMBL" id="KUK17264.1"/>
    </source>
</evidence>
<dbReference type="SUPFAM" id="SSF53649">
    <property type="entry name" value="Alkaline phosphatase-like"/>
    <property type="match status" value="1"/>
</dbReference>